<name>A0ABQ5MWC5_9MICC</name>
<keyword evidence="2" id="KW-0812">Transmembrane</keyword>
<feature type="transmembrane region" description="Helical" evidence="2">
    <location>
        <begin position="163"/>
        <end position="182"/>
    </location>
</feature>
<dbReference type="Proteomes" id="UP001209654">
    <property type="component" value="Unassembled WGS sequence"/>
</dbReference>
<accession>A0ABQ5MWC5</accession>
<evidence type="ECO:0000256" key="1">
    <source>
        <dbReference type="SAM" id="MobiDB-lite"/>
    </source>
</evidence>
<organism evidence="4 5">
    <name type="scientific">Arthrobacter mangrovi</name>
    <dbReference type="NCBI Taxonomy" id="2966350"/>
    <lineage>
        <taxon>Bacteria</taxon>
        <taxon>Bacillati</taxon>
        <taxon>Actinomycetota</taxon>
        <taxon>Actinomycetes</taxon>
        <taxon>Micrococcales</taxon>
        <taxon>Micrococcaceae</taxon>
        <taxon>Arthrobacter</taxon>
    </lineage>
</organism>
<evidence type="ECO:0000259" key="3">
    <source>
        <dbReference type="Pfam" id="PF00174"/>
    </source>
</evidence>
<gene>
    <name evidence="4" type="ORF">AHIS1636_26770</name>
</gene>
<feature type="region of interest" description="Disordered" evidence="1">
    <location>
        <begin position="215"/>
        <end position="241"/>
    </location>
</feature>
<feature type="compositionally biased region" description="Low complexity" evidence="1">
    <location>
        <begin position="57"/>
        <end position="67"/>
    </location>
</feature>
<protein>
    <submittedName>
        <fullName evidence="4">Oxidoreductase</fullName>
    </submittedName>
</protein>
<dbReference type="PANTHER" id="PTHR19372:SF7">
    <property type="entry name" value="SULFITE OXIDASE, MITOCHONDRIAL"/>
    <property type="match status" value="1"/>
</dbReference>
<keyword evidence="5" id="KW-1185">Reference proteome</keyword>
<keyword evidence="2" id="KW-1133">Transmembrane helix</keyword>
<feature type="transmembrane region" description="Helical" evidence="2">
    <location>
        <begin position="251"/>
        <end position="272"/>
    </location>
</feature>
<dbReference type="InterPro" id="IPR036374">
    <property type="entry name" value="OxRdtase_Mopterin-bd_sf"/>
</dbReference>
<evidence type="ECO:0000256" key="2">
    <source>
        <dbReference type="SAM" id="Phobius"/>
    </source>
</evidence>
<dbReference type="Gene3D" id="2.60.40.650">
    <property type="match status" value="1"/>
</dbReference>
<proteinExistence type="predicted"/>
<dbReference type="SUPFAM" id="SSF56524">
    <property type="entry name" value="Oxidoreductase molybdopterin-binding domain"/>
    <property type="match status" value="1"/>
</dbReference>
<evidence type="ECO:0000313" key="4">
    <source>
        <dbReference type="EMBL" id="GLB68235.1"/>
    </source>
</evidence>
<dbReference type="SUPFAM" id="SSF81296">
    <property type="entry name" value="E set domains"/>
    <property type="match status" value="1"/>
</dbReference>
<dbReference type="EMBL" id="BRVS01000013">
    <property type="protein sequence ID" value="GLB68235.1"/>
    <property type="molecule type" value="Genomic_DNA"/>
</dbReference>
<comment type="caution">
    <text evidence="4">The sequence shown here is derived from an EMBL/GenBank/DDBJ whole genome shotgun (WGS) entry which is preliminary data.</text>
</comment>
<evidence type="ECO:0000313" key="5">
    <source>
        <dbReference type="Proteomes" id="UP001209654"/>
    </source>
</evidence>
<dbReference type="InterPro" id="IPR008335">
    <property type="entry name" value="Mopterin_OxRdtase_euk"/>
</dbReference>
<dbReference type="Pfam" id="PF00174">
    <property type="entry name" value="Oxidored_molyb"/>
    <property type="match status" value="1"/>
</dbReference>
<feature type="domain" description="Oxidoreductase molybdopterin-binding" evidence="3">
    <location>
        <begin position="327"/>
        <end position="475"/>
    </location>
</feature>
<dbReference type="Gene3D" id="3.90.420.10">
    <property type="entry name" value="Oxidoreductase, molybdopterin-binding domain"/>
    <property type="match status" value="1"/>
</dbReference>
<sequence length="601" mass="62512">MDQRQEPPSSGAPRRPAGTGGPEGAGEPERTGRPGVPERTGKPGVPERTGKPGLPDGSGRPAGSAGRRPGKRRWLGALAGLVSAAVLFAVAELAAAFFGPGSSPLVSVGAAFIDFTPPWLKDFAISVFGTADKTVLFISMALVTAALAALAGMLAVRRFAAGASLVAALAVVMGVCVATRAVNSVLDLVPTALGTLAGLLTLSWLTGKAVEAGAGTPEAEAGTGAPEAEAGSVVPGDGSAATTEAGSRRSFLVATGLTAAAAVVVGIAGRTFSATRNTARIARQALKLPAAKSPAKPLPAGTTAPVQGMPPYVTPNPDFYRIDTALVVPEIDPAGWSLRVHGLVEEEFTLSFDELLALDLEESYVTLTCVSNVVGGDLAGNAKWLGYPVRKLLERARPQAGADMVLSSSIDGFTASTPLAVLQDRRDALLAVGMNGEPLPLEHGYPVRMVVPGLYGYVSATKWVVDLEVTRFADKAAYWTTRGWSERGPIKTASRIDVPRAFDRVPAGTVAVGGTAWAQQRGISRVQVQFDGGSWQDADLAAVPSIDTWRQWSYRWEDAPAGRHEVRVRAYDTAGELQTQDEAPPAPDGATGWHTITFTVE</sequence>
<dbReference type="PRINTS" id="PR00407">
    <property type="entry name" value="EUMOPTERIN"/>
</dbReference>
<dbReference type="InterPro" id="IPR000572">
    <property type="entry name" value="OxRdtase_Mopterin-bd_dom"/>
</dbReference>
<feature type="compositionally biased region" description="Low complexity" evidence="1">
    <location>
        <begin position="215"/>
        <end position="231"/>
    </location>
</feature>
<feature type="transmembrane region" description="Helical" evidence="2">
    <location>
        <begin position="135"/>
        <end position="156"/>
    </location>
</feature>
<feature type="transmembrane region" description="Helical" evidence="2">
    <location>
        <begin position="74"/>
        <end position="98"/>
    </location>
</feature>
<dbReference type="InterPro" id="IPR014756">
    <property type="entry name" value="Ig_E-set"/>
</dbReference>
<reference evidence="4 5" key="1">
    <citation type="journal article" date="2023" name="Int. J. Syst. Evol. Microbiol.">
        <title>Arthrobacter mangrovi sp. nov., an actinobacterium isolated from the rhizosphere of a mangrove.</title>
        <authorList>
            <person name="Hamada M."/>
            <person name="Saitou S."/>
            <person name="Enomoto N."/>
            <person name="Nanri K."/>
            <person name="Hidaka K."/>
            <person name="Miura T."/>
            <person name="Tamura T."/>
        </authorList>
    </citation>
    <scope>NUCLEOTIDE SEQUENCE [LARGE SCALE GENOMIC DNA]</scope>
    <source>
        <strain evidence="4 5">NBRC 112813</strain>
    </source>
</reference>
<feature type="transmembrane region" description="Helical" evidence="2">
    <location>
        <begin position="188"/>
        <end position="205"/>
    </location>
</feature>
<dbReference type="PANTHER" id="PTHR19372">
    <property type="entry name" value="SULFITE REDUCTASE"/>
    <property type="match status" value="1"/>
</dbReference>
<keyword evidence="2" id="KW-0472">Membrane</keyword>
<feature type="region of interest" description="Disordered" evidence="1">
    <location>
        <begin position="1"/>
        <end position="69"/>
    </location>
</feature>